<feature type="region of interest" description="Disordered" evidence="1">
    <location>
        <begin position="16"/>
        <end position="40"/>
    </location>
</feature>
<evidence type="ECO:0000313" key="2">
    <source>
        <dbReference type="EMBL" id="EEF65896.1"/>
    </source>
</evidence>
<dbReference type="HOGENOM" id="CLU_3290775_0_0_9"/>
<dbReference type="EMBL" id="ACCF01000249">
    <property type="protein sequence ID" value="EEF65896.1"/>
    <property type="molecule type" value="Genomic_DNA"/>
</dbReference>
<dbReference type="Proteomes" id="UP000005950">
    <property type="component" value="Unassembled WGS sequence"/>
</dbReference>
<gene>
    <name evidence="2" type="ORF">HOLDEFILI_03975</name>
</gene>
<accession>B9YDQ2</accession>
<evidence type="ECO:0000256" key="1">
    <source>
        <dbReference type="SAM" id="MobiDB-lite"/>
    </source>
</evidence>
<organism evidence="2 3">
    <name type="scientific">Holdemania filiformis DSM 12042</name>
    <dbReference type="NCBI Taxonomy" id="545696"/>
    <lineage>
        <taxon>Bacteria</taxon>
        <taxon>Bacillati</taxon>
        <taxon>Bacillota</taxon>
        <taxon>Erysipelotrichia</taxon>
        <taxon>Erysipelotrichales</taxon>
        <taxon>Erysipelotrichaceae</taxon>
        <taxon>Holdemania</taxon>
    </lineage>
</organism>
<proteinExistence type="predicted"/>
<reference evidence="2 3" key="2">
    <citation type="submission" date="2009-02" db="EMBL/GenBank/DDBJ databases">
        <title>Draft genome sequence of Holdemania filiformis DSM 12042.</title>
        <authorList>
            <person name="Sudarsanam P."/>
            <person name="Ley R."/>
            <person name="Guruge J."/>
            <person name="Turnbaugh P.J."/>
            <person name="Mahowald M."/>
            <person name="Liep D."/>
            <person name="Gordon J."/>
        </authorList>
    </citation>
    <scope>NUCLEOTIDE SEQUENCE [LARGE SCALE GENOMIC DNA]</scope>
    <source>
        <strain evidence="2 3">DSM 12042</strain>
    </source>
</reference>
<dbReference type="AlphaFoldDB" id="B9YDQ2"/>
<protein>
    <submittedName>
        <fullName evidence="2">Uncharacterized protein</fullName>
    </submittedName>
</protein>
<sequence length="40" mass="4661">MKSIRIHRWNEEYCKQKQSEGNGSLKSGMPERLGKRGVNK</sequence>
<reference evidence="2 3" key="1">
    <citation type="submission" date="2008-12" db="EMBL/GenBank/DDBJ databases">
        <authorList>
            <person name="Fulton L."/>
            <person name="Clifton S."/>
            <person name="Fulton B."/>
            <person name="Xu J."/>
            <person name="Minx P."/>
            <person name="Pepin K.H."/>
            <person name="Johnson M."/>
            <person name="Bhonagiri V."/>
            <person name="Nash W.E."/>
            <person name="Mardis E.R."/>
            <person name="Wilson R.K."/>
        </authorList>
    </citation>
    <scope>NUCLEOTIDE SEQUENCE [LARGE SCALE GENOMIC DNA]</scope>
    <source>
        <strain evidence="2 3">DSM 12042</strain>
    </source>
</reference>
<name>B9YDQ2_9FIRM</name>
<evidence type="ECO:0000313" key="3">
    <source>
        <dbReference type="Proteomes" id="UP000005950"/>
    </source>
</evidence>
<comment type="caution">
    <text evidence="2">The sequence shown here is derived from an EMBL/GenBank/DDBJ whole genome shotgun (WGS) entry which is preliminary data.</text>
</comment>